<dbReference type="InterPro" id="IPR012337">
    <property type="entry name" value="RNaseH-like_sf"/>
</dbReference>
<keyword evidence="6" id="KW-0695">RNA-directed DNA polymerase</keyword>
<sequence>MIPKPGKRNLSCPRAWRPISLLSCLGKGLERLIARRLAWASIHYAVLHPQQAGALPKRSAVDLVAALIHDIEEAFARGEVATLVTADIQGAFDTAMCNRLVLRLREQGWQDNLARWAGSFMSGRSARVRYQDITTPTTPLQCGLPQGSPVSPILFLLYTEPIYRLGNPEGRFGYADDTAILCTGPSLEETSRTASEYLQELVNWGAANGISFDPKKTEVMHFSPRRRETEPPVRHGDVEKQPEAAMRWLGLWLDRKLTFKTHVETWTAKAQAVSHHLRSLGNTRRGALPSAVQRAVRACVEPILLFGVEAWYPDHAHPLAKRTTEAAPRPIIKCIKLKYQLPPKSFPTRLRRTNRLLGNCQRPVLIPRKYSHEPQQPLQTASKEESAKDFDRWLQTIPPLSLIVYSDGSLSSSGAAGYGYVVHQSGRSVCQGAGRLGPAEVFDAEAKGALEGLKAALRLTQSATQRIVVCLDNIAAAKCLRGKPSDSSQRVFLTFQALAKTHRKTEVRWIPGHTKIPGNEQADILAKTGCAEPEPADAVPTLAFLRKTARQRSKIAVQAWWDASAPDKYQSLTLKFPYSCPPELALPRTMLNHLLAARTHHGDFADYHERFQHNDACVTCSCGRRKAPTHLFYCRKIQPRCRMRLAPSPTVAINQALGRDFDKFVKLTDLENHAEPESQAQAVLPLHRTSQTSWTTFEHAVVPFQQPQPCPSHREVDASSHHNLDNPWQHFDLDTGHNLPRHTSLTSSPLTSRAEVASSSHSSTRLFLTGSPAVASTISEPSASVALSQSFLPNHPDITIRASLQAIFAQETGGSRDFLDAQQKVDDGVFRTFFDIHCRCSSETPRDEPENSHTLRERVQYLQRYLPPISTVFGPCGSYDPSASFPQWQSFLSDQPAEPLSFSKTQDSLPESVITIERLWDIDSVWFGAKSLQAIRPPNDFRLCFLPPFQRNISTDQVIQPHGLSLAGIRPILLGVFNVCSVRFEVFVYFPGTARSPRSKTQASRNGLSLERQKDFYDKIIIPAAYETISDPARQEIPRSYDIVYAKSRAFQEKPGTGRWLPEDESRAFQLRYTLPAQGLPPFWKSVVEKANAVEVATQRGENIRYFHNPQLLFQAHDLKNTITKPSLKDTLTLFRDTILAAFDPDHLDLHSCWLDIGARDYVSTSSPSTLAGPGSYTLLWKSHCLADLDKQLPLLSAESPMASSHFRSFLLRDVGTYVSKAKSTRGFNPGHPEGCNRLNAYNKD</sequence>
<protein>
    <submittedName>
        <fullName evidence="6">Reverse transcriptase</fullName>
    </submittedName>
</protein>
<keyword evidence="6" id="KW-0548">Nucleotidyltransferase</keyword>
<dbReference type="HOGENOM" id="CLU_266275_0_0_1"/>
<dbReference type="GO" id="GO:0004523">
    <property type="term" value="F:RNA-DNA hybrid ribonuclease activity"/>
    <property type="evidence" value="ECO:0007669"/>
    <property type="project" value="InterPro"/>
</dbReference>
<dbReference type="Proteomes" id="UP000031192">
    <property type="component" value="Unassembled WGS sequence"/>
</dbReference>
<evidence type="ECO:0000256" key="3">
    <source>
        <dbReference type="SAM" id="MobiDB-lite"/>
    </source>
</evidence>
<evidence type="ECO:0000256" key="1">
    <source>
        <dbReference type="ARBA" id="ARBA00004173"/>
    </source>
</evidence>
<comment type="subcellular location">
    <subcellularLocation>
        <location evidence="1">Mitochondrion</location>
    </subcellularLocation>
</comment>
<keyword evidence="2" id="KW-0496">Mitochondrion</keyword>
<evidence type="ECO:0000259" key="5">
    <source>
        <dbReference type="PROSITE" id="PS50879"/>
    </source>
</evidence>
<feature type="domain" description="Reverse transcriptase" evidence="4">
    <location>
        <begin position="1"/>
        <end position="253"/>
    </location>
</feature>
<evidence type="ECO:0000313" key="6">
    <source>
        <dbReference type="EMBL" id="KID83219.1"/>
    </source>
</evidence>
<accession>A0A0B4HUP9</accession>
<dbReference type="InterPro" id="IPR000477">
    <property type="entry name" value="RT_dom"/>
</dbReference>
<evidence type="ECO:0000313" key="7">
    <source>
        <dbReference type="Proteomes" id="UP000031192"/>
    </source>
</evidence>
<dbReference type="CDD" id="cd01650">
    <property type="entry name" value="RT_nLTR_like"/>
    <property type="match status" value="1"/>
</dbReference>
<proteinExistence type="predicted"/>
<dbReference type="AlphaFoldDB" id="A0A0B4HUP9"/>
<dbReference type="GO" id="GO:0003964">
    <property type="term" value="F:RNA-directed DNA polymerase activity"/>
    <property type="evidence" value="ECO:0007669"/>
    <property type="project" value="UniProtKB-KW"/>
</dbReference>
<dbReference type="Pfam" id="PF00075">
    <property type="entry name" value="RNase_H"/>
    <property type="match status" value="1"/>
</dbReference>
<reference evidence="6 7" key="1">
    <citation type="journal article" date="2014" name="Proc. Natl. Acad. Sci. U.S.A.">
        <title>Trajectory and genomic determinants of fungal-pathogen speciation and host adaptation.</title>
        <authorList>
            <person name="Hu X."/>
            <person name="Xiao G."/>
            <person name="Zheng P."/>
            <person name="Shang Y."/>
            <person name="Su Y."/>
            <person name="Zhang X."/>
            <person name="Liu X."/>
            <person name="Zhan S."/>
            <person name="St Leger R.J."/>
            <person name="Wang C."/>
        </authorList>
    </citation>
    <scope>NUCLEOTIDE SEQUENCE [LARGE SCALE GENOMIC DNA]</scope>
    <source>
        <strain evidence="6 7">ARSEF 977</strain>
    </source>
</reference>
<dbReference type="CDD" id="cd09276">
    <property type="entry name" value="Rnase_HI_RT_non_LTR"/>
    <property type="match status" value="1"/>
</dbReference>
<feature type="compositionally biased region" description="Polar residues" evidence="3">
    <location>
        <begin position="741"/>
        <end position="751"/>
    </location>
</feature>
<dbReference type="EMBL" id="AZNH01000064">
    <property type="protein sequence ID" value="KID83219.1"/>
    <property type="molecule type" value="Genomic_DNA"/>
</dbReference>
<dbReference type="GO" id="GO:0005739">
    <property type="term" value="C:mitochondrion"/>
    <property type="evidence" value="ECO:0007669"/>
    <property type="project" value="UniProtKB-SubCell"/>
</dbReference>
<dbReference type="SUPFAM" id="SSF56672">
    <property type="entry name" value="DNA/RNA polymerases"/>
    <property type="match status" value="1"/>
</dbReference>
<dbReference type="InterPro" id="IPR036397">
    <property type="entry name" value="RNaseH_sf"/>
</dbReference>
<dbReference type="PROSITE" id="PS50878">
    <property type="entry name" value="RT_POL"/>
    <property type="match status" value="1"/>
</dbReference>
<dbReference type="PANTHER" id="PTHR33481:SF1">
    <property type="entry name" value="ENDONUCLEASE_EXONUCLEASE_PHOSPHATASE DOMAIN-CONTAINING PROTEIN-RELATED"/>
    <property type="match status" value="1"/>
</dbReference>
<dbReference type="SUPFAM" id="SSF53098">
    <property type="entry name" value="Ribonuclease H-like"/>
    <property type="match status" value="1"/>
</dbReference>
<dbReference type="InterPro" id="IPR043502">
    <property type="entry name" value="DNA/RNA_pol_sf"/>
</dbReference>
<dbReference type="PANTHER" id="PTHR33481">
    <property type="entry name" value="REVERSE TRANSCRIPTASE"/>
    <property type="match status" value="1"/>
</dbReference>
<gene>
    <name evidence="6" type="ORF">MGU_09500</name>
</gene>
<organism evidence="6 7">
    <name type="scientific">Metarhizium guizhouense (strain ARSEF 977)</name>
    <dbReference type="NCBI Taxonomy" id="1276136"/>
    <lineage>
        <taxon>Eukaryota</taxon>
        <taxon>Fungi</taxon>
        <taxon>Dikarya</taxon>
        <taxon>Ascomycota</taxon>
        <taxon>Pezizomycotina</taxon>
        <taxon>Sordariomycetes</taxon>
        <taxon>Hypocreomycetidae</taxon>
        <taxon>Hypocreales</taxon>
        <taxon>Clavicipitaceae</taxon>
        <taxon>Metarhizium</taxon>
    </lineage>
</organism>
<evidence type="ECO:0000256" key="2">
    <source>
        <dbReference type="ARBA" id="ARBA00023128"/>
    </source>
</evidence>
<name>A0A0B4HUP9_METGA</name>
<comment type="caution">
    <text evidence="6">The sequence shown here is derived from an EMBL/GenBank/DDBJ whole genome shotgun (WGS) entry which is preliminary data.</text>
</comment>
<dbReference type="GO" id="GO:0003676">
    <property type="term" value="F:nucleic acid binding"/>
    <property type="evidence" value="ECO:0007669"/>
    <property type="project" value="InterPro"/>
</dbReference>
<dbReference type="PROSITE" id="PS50879">
    <property type="entry name" value="RNASE_H_1"/>
    <property type="match status" value="1"/>
</dbReference>
<feature type="region of interest" description="Disordered" evidence="3">
    <location>
        <begin position="735"/>
        <end position="756"/>
    </location>
</feature>
<dbReference type="InterPro" id="IPR002156">
    <property type="entry name" value="RNaseH_domain"/>
</dbReference>
<keyword evidence="6" id="KW-0808">Transferase</keyword>
<feature type="domain" description="RNase H type-1" evidence="5">
    <location>
        <begin position="398"/>
        <end position="531"/>
    </location>
</feature>
<dbReference type="Pfam" id="PF00078">
    <property type="entry name" value="RVT_1"/>
    <property type="match status" value="1"/>
</dbReference>
<keyword evidence="7" id="KW-1185">Reference proteome</keyword>
<evidence type="ECO:0000259" key="4">
    <source>
        <dbReference type="PROSITE" id="PS50878"/>
    </source>
</evidence>
<dbReference type="Gene3D" id="3.30.420.10">
    <property type="entry name" value="Ribonuclease H-like superfamily/Ribonuclease H"/>
    <property type="match status" value="1"/>
</dbReference>